<dbReference type="Pfam" id="PF01312">
    <property type="entry name" value="Bac_export_2"/>
    <property type="match status" value="1"/>
</dbReference>
<dbReference type="Proteomes" id="UP000298781">
    <property type="component" value="Chromosome"/>
</dbReference>
<dbReference type="GO" id="GO:0009306">
    <property type="term" value="P:protein secretion"/>
    <property type="evidence" value="ECO:0007669"/>
    <property type="project" value="InterPro"/>
</dbReference>
<dbReference type="PANTHER" id="PTHR30531:SF12">
    <property type="entry name" value="FLAGELLAR BIOSYNTHETIC PROTEIN FLHB"/>
    <property type="match status" value="1"/>
</dbReference>
<dbReference type="KEGG" id="pstg:E8M01_05955"/>
<reference evidence="2 3" key="1">
    <citation type="submission" date="2019-04" db="EMBL/GenBank/DDBJ databases">
        <title>Phreatobacter aquaticus sp. nov.</title>
        <authorList>
            <person name="Choi A."/>
        </authorList>
    </citation>
    <scope>NUCLEOTIDE SEQUENCE [LARGE SCALE GENOMIC DNA]</scope>
    <source>
        <strain evidence="2 3">KCTC 52518</strain>
    </source>
</reference>
<dbReference type="EMBL" id="CP039690">
    <property type="protein sequence ID" value="QCI63828.1"/>
    <property type="molecule type" value="Genomic_DNA"/>
</dbReference>
<protein>
    <submittedName>
        <fullName evidence="2">Type III secretion protein</fullName>
    </submittedName>
</protein>
<dbReference type="OrthoDB" id="5244399at2"/>
<dbReference type="AlphaFoldDB" id="A0A4D7AYS4"/>
<sequence length="93" mass="9938">MTDDAEQPRPPIAVALHYEQGRDHAPRVTATGRGAVAEKIIATAREHGVAVEGNALLAEALSGVELDQEIPEDLYRAVAEVIGFVLRAAGRLR</sequence>
<comment type="similarity">
    <text evidence="1">Belongs to the type III secretion exporter family.</text>
</comment>
<proteinExistence type="inferred from homology"/>
<dbReference type="GO" id="GO:0005886">
    <property type="term" value="C:plasma membrane"/>
    <property type="evidence" value="ECO:0007669"/>
    <property type="project" value="TreeGrafter"/>
</dbReference>
<evidence type="ECO:0000313" key="3">
    <source>
        <dbReference type="Proteomes" id="UP000298781"/>
    </source>
</evidence>
<gene>
    <name evidence="2" type="ORF">E8M01_05955</name>
</gene>
<name>A0A4D7AYS4_9HYPH</name>
<dbReference type="PANTHER" id="PTHR30531">
    <property type="entry name" value="FLAGELLAR BIOSYNTHETIC PROTEIN FLHB"/>
    <property type="match status" value="1"/>
</dbReference>
<dbReference type="Gene3D" id="3.40.1690.10">
    <property type="entry name" value="secretion proteins EscU"/>
    <property type="match status" value="1"/>
</dbReference>
<dbReference type="InterPro" id="IPR006135">
    <property type="entry name" value="T3SS_substrate_exporter"/>
</dbReference>
<dbReference type="RefSeq" id="WP_136959285.1">
    <property type="nucleotide sequence ID" value="NZ_CP039690.1"/>
</dbReference>
<evidence type="ECO:0000256" key="1">
    <source>
        <dbReference type="ARBA" id="ARBA00010690"/>
    </source>
</evidence>
<dbReference type="InterPro" id="IPR029025">
    <property type="entry name" value="T3SS_substrate_exporter_C"/>
</dbReference>
<dbReference type="SUPFAM" id="SSF160544">
    <property type="entry name" value="EscU C-terminal domain-like"/>
    <property type="match status" value="1"/>
</dbReference>
<keyword evidence="3" id="KW-1185">Reference proteome</keyword>
<organism evidence="2 3">
    <name type="scientific">Phreatobacter stygius</name>
    <dbReference type="NCBI Taxonomy" id="1940610"/>
    <lineage>
        <taxon>Bacteria</taxon>
        <taxon>Pseudomonadati</taxon>
        <taxon>Pseudomonadota</taxon>
        <taxon>Alphaproteobacteria</taxon>
        <taxon>Hyphomicrobiales</taxon>
        <taxon>Phreatobacteraceae</taxon>
        <taxon>Phreatobacter</taxon>
    </lineage>
</organism>
<evidence type="ECO:0000313" key="2">
    <source>
        <dbReference type="EMBL" id="QCI63828.1"/>
    </source>
</evidence>
<accession>A0A4D7AYS4</accession>